<dbReference type="SUPFAM" id="SSF56399">
    <property type="entry name" value="ADP-ribosylation"/>
    <property type="match status" value="1"/>
</dbReference>
<dbReference type="GO" id="GO:0005576">
    <property type="term" value="C:extracellular region"/>
    <property type="evidence" value="ECO:0007669"/>
    <property type="project" value="InterPro"/>
</dbReference>
<reference evidence="2" key="1">
    <citation type="journal article" date="2020" name="Nature">
        <title>Giant virus diversity and host interactions through global metagenomics.</title>
        <authorList>
            <person name="Schulz F."/>
            <person name="Roux S."/>
            <person name="Paez-Espino D."/>
            <person name="Jungbluth S."/>
            <person name="Walsh D.A."/>
            <person name="Denef V.J."/>
            <person name="McMahon K.D."/>
            <person name="Konstantinidis K.T."/>
            <person name="Eloe-Fadrosh E.A."/>
            <person name="Kyrpides N.C."/>
            <person name="Woyke T."/>
        </authorList>
    </citation>
    <scope>NUCLEOTIDE SEQUENCE</scope>
    <source>
        <strain evidence="2">GVMAG-M-3300023179-92</strain>
    </source>
</reference>
<protein>
    <recommendedName>
        <fullName evidence="1">ADP ribosyltransferase domain-containing protein</fullName>
    </recommendedName>
</protein>
<dbReference type="EMBL" id="MN739934">
    <property type="protein sequence ID" value="QHT78564.1"/>
    <property type="molecule type" value="Genomic_DNA"/>
</dbReference>
<evidence type="ECO:0000313" key="2">
    <source>
        <dbReference type="EMBL" id="QHT78564.1"/>
    </source>
</evidence>
<dbReference type="AlphaFoldDB" id="A0A6C0HDQ4"/>
<dbReference type="Gene3D" id="3.90.176.10">
    <property type="entry name" value="Toxin ADP-ribosyltransferase, Chain A, domain 1"/>
    <property type="match status" value="1"/>
</dbReference>
<name>A0A6C0HDQ4_9ZZZZ</name>
<dbReference type="PROSITE" id="PS51996">
    <property type="entry name" value="TR_MART"/>
    <property type="match status" value="1"/>
</dbReference>
<dbReference type="InterPro" id="IPR003540">
    <property type="entry name" value="ADP-ribosyltransferase"/>
</dbReference>
<proteinExistence type="predicted"/>
<evidence type="ECO:0000259" key="1">
    <source>
        <dbReference type="Pfam" id="PF03496"/>
    </source>
</evidence>
<dbReference type="Pfam" id="PF03496">
    <property type="entry name" value="ADPrib_exo_Tox"/>
    <property type="match status" value="1"/>
</dbReference>
<feature type="domain" description="ADP ribosyltransferase" evidence="1">
    <location>
        <begin position="149"/>
        <end position="211"/>
    </location>
</feature>
<accession>A0A6C0HDQ4</accession>
<sequence length="228" mass="26941">MYEDWIKLQKDYLNNLEPWEISYLKQYTDGGHSLLRDVTLEFVTPFNWERFREKIARGEMNYYDDIFFNLSYLLRSHRIRAPKFLNKNFSVDNLKRWTSIFSNEDYKKAIMRIKSIIVNIIRRAPVTTQDMLLYRGTEDAYFVIQGTNEYSSPNIVSTSLSKRIALTFTKKETGCCLKIITVPEGTSALYIEPISEVEGEEEVLLLPDTKFIRQRDDDGKIYYMDISE</sequence>
<organism evidence="2">
    <name type="scientific">viral metagenome</name>
    <dbReference type="NCBI Taxonomy" id="1070528"/>
    <lineage>
        <taxon>unclassified sequences</taxon>
        <taxon>metagenomes</taxon>
        <taxon>organismal metagenomes</taxon>
    </lineage>
</organism>